<name>A0A7X0JCR6_9SPHN</name>
<feature type="region of interest" description="Disordered" evidence="1">
    <location>
        <begin position="97"/>
        <end position="149"/>
    </location>
</feature>
<dbReference type="RefSeq" id="WP_184504424.1">
    <property type="nucleotide sequence ID" value="NZ_JACHBT010000004.1"/>
</dbReference>
<feature type="compositionally biased region" description="Basic and acidic residues" evidence="1">
    <location>
        <begin position="120"/>
        <end position="149"/>
    </location>
</feature>
<evidence type="ECO:0000256" key="2">
    <source>
        <dbReference type="SAM" id="Phobius"/>
    </source>
</evidence>
<evidence type="ECO:0000313" key="4">
    <source>
        <dbReference type="Proteomes" id="UP000522313"/>
    </source>
</evidence>
<dbReference type="AlphaFoldDB" id="A0A7X0JCR6"/>
<accession>A0A7X0JCR6</accession>
<protein>
    <submittedName>
        <fullName evidence="3">Cytochrome c-type biogenesis protein CcmH/NrfG</fullName>
    </submittedName>
</protein>
<evidence type="ECO:0000256" key="1">
    <source>
        <dbReference type="SAM" id="MobiDB-lite"/>
    </source>
</evidence>
<gene>
    <name evidence="3" type="ORF">F4693_001014</name>
</gene>
<proteinExistence type="predicted"/>
<feature type="compositionally biased region" description="Basic and acidic residues" evidence="1">
    <location>
        <begin position="49"/>
        <end position="73"/>
    </location>
</feature>
<feature type="transmembrane region" description="Helical" evidence="2">
    <location>
        <begin position="6"/>
        <end position="26"/>
    </location>
</feature>
<comment type="caution">
    <text evidence="3">The sequence shown here is derived from an EMBL/GenBank/DDBJ whole genome shotgun (WGS) entry which is preliminary data.</text>
</comment>
<dbReference type="Proteomes" id="UP000522313">
    <property type="component" value="Unassembled WGS sequence"/>
</dbReference>
<dbReference type="EMBL" id="JACHBT010000004">
    <property type="protein sequence ID" value="MBB6504056.1"/>
    <property type="molecule type" value="Genomic_DNA"/>
</dbReference>
<reference evidence="3 4" key="2">
    <citation type="submission" date="2020-08" db="EMBL/GenBank/DDBJ databases">
        <authorList>
            <person name="Partida-Martinez L."/>
            <person name="Huntemann M."/>
            <person name="Clum A."/>
            <person name="Wang J."/>
            <person name="Palaniappan K."/>
            <person name="Ritter S."/>
            <person name="Chen I.-M."/>
            <person name="Stamatis D."/>
            <person name="Reddy T."/>
            <person name="O'Malley R."/>
            <person name="Daum C."/>
            <person name="Shapiro N."/>
            <person name="Ivanova N."/>
            <person name="Kyrpides N."/>
            <person name="Woyke T."/>
        </authorList>
    </citation>
    <scope>NUCLEOTIDE SEQUENCE [LARGE SCALE GENOMIC DNA]</scope>
    <source>
        <strain evidence="3 4">AS3.13</strain>
    </source>
</reference>
<organism evidence="3 4">
    <name type="scientific">Sphingomonas endophytica</name>
    <dbReference type="NCBI Taxonomy" id="869719"/>
    <lineage>
        <taxon>Bacteria</taxon>
        <taxon>Pseudomonadati</taxon>
        <taxon>Pseudomonadota</taxon>
        <taxon>Alphaproteobacteria</taxon>
        <taxon>Sphingomonadales</taxon>
        <taxon>Sphingomonadaceae</taxon>
        <taxon>Sphingomonas</taxon>
    </lineage>
</organism>
<keyword evidence="2" id="KW-0472">Membrane</keyword>
<keyword evidence="2" id="KW-1133">Transmembrane helix</keyword>
<feature type="compositionally biased region" description="Basic and acidic residues" evidence="1">
    <location>
        <begin position="97"/>
        <end position="108"/>
    </location>
</feature>
<dbReference type="SUPFAM" id="SSF57997">
    <property type="entry name" value="Tropomyosin"/>
    <property type="match status" value="1"/>
</dbReference>
<evidence type="ECO:0000313" key="3">
    <source>
        <dbReference type="EMBL" id="MBB6504056.1"/>
    </source>
</evidence>
<sequence length="149" mass="16940">MLFTTTTQYIALAIALVAGWLFGLASHPGGRKWKARYVAERDAHAVTSKRVSELERDHDTATKRAAELERDHGTVGTRVTELERERDLANERVAVLKRENDELERENSRLSAAPPLAGDRFVRDDRPFDDDRYDGDRLSPGHPRDRGFI</sequence>
<feature type="region of interest" description="Disordered" evidence="1">
    <location>
        <begin position="49"/>
        <end position="81"/>
    </location>
</feature>
<keyword evidence="2" id="KW-0812">Transmembrane</keyword>
<reference evidence="3 4" key="1">
    <citation type="submission" date="2020-08" db="EMBL/GenBank/DDBJ databases">
        <title>The Agave Microbiome: Exploring the role of microbial communities in plant adaptations to desert environments.</title>
        <authorList>
            <person name="Partida-Martinez L.P."/>
        </authorList>
    </citation>
    <scope>NUCLEOTIDE SEQUENCE [LARGE SCALE GENOMIC DNA]</scope>
    <source>
        <strain evidence="3 4">AS3.13</strain>
    </source>
</reference>